<dbReference type="InterPro" id="IPR050134">
    <property type="entry name" value="NAD-dep_sirtuin_deacylases"/>
</dbReference>
<comment type="catalytic activity">
    <reaction evidence="3">
        <text>N(6)-succinyl-L-lysyl-[protein] + NAD(+) + H2O = 2''-O-succinyl-ADP-D-ribose + nicotinamide + L-lysyl-[protein]</text>
        <dbReference type="Rhea" id="RHEA:47668"/>
        <dbReference type="Rhea" id="RHEA-COMP:9752"/>
        <dbReference type="Rhea" id="RHEA-COMP:11877"/>
        <dbReference type="ChEBI" id="CHEBI:15377"/>
        <dbReference type="ChEBI" id="CHEBI:17154"/>
        <dbReference type="ChEBI" id="CHEBI:29969"/>
        <dbReference type="ChEBI" id="CHEBI:57540"/>
        <dbReference type="ChEBI" id="CHEBI:87830"/>
        <dbReference type="ChEBI" id="CHEBI:87832"/>
    </reaction>
</comment>
<reference evidence="7" key="2">
    <citation type="submission" date="2011-03" db="EMBL/GenBank/DDBJ databases">
        <title>The complete genome of Desulfobacca acetoxidans DSM 11109.</title>
        <authorList>
            <consortium name="US DOE Joint Genome Institute (JGI-PGF)"/>
            <person name="Lucas S."/>
            <person name="Copeland A."/>
            <person name="Lapidus A."/>
            <person name="Bruce D."/>
            <person name="Goodwin L."/>
            <person name="Pitluck S."/>
            <person name="Peters L."/>
            <person name="Kyrpides N."/>
            <person name="Mavromatis K."/>
            <person name="Ivanova N."/>
            <person name="Ovchinnikova G."/>
            <person name="Teshima H."/>
            <person name="Detter J.C."/>
            <person name="Han C."/>
            <person name="Land M."/>
            <person name="Hauser L."/>
            <person name="Markowitz V."/>
            <person name="Cheng J.-F."/>
            <person name="Hugenholtz P."/>
            <person name="Woyke T."/>
            <person name="Wu D."/>
            <person name="Spring S."/>
            <person name="Schueler E."/>
            <person name="Brambilla E."/>
            <person name="Klenk H.-P."/>
            <person name="Eisen J.A."/>
        </authorList>
    </citation>
    <scope>NUCLEOTIDE SEQUENCE [LARGE SCALE GENOMIC DNA]</scope>
    <source>
        <strain evidence="7">ATCC 700848 / DSM 11109 / ASRB2</strain>
    </source>
</reference>
<dbReference type="SUPFAM" id="SSF52467">
    <property type="entry name" value="DHS-like NAD/FAD-binding domain"/>
    <property type="match status" value="1"/>
</dbReference>
<feature type="binding site" evidence="3">
    <location>
        <begin position="188"/>
        <end position="190"/>
    </location>
    <ligand>
        <name>NAD(+)</name>
        <dbReference type="ChEBI" id="CHEBI:57540"/>
    </ligand>
</feature>
<keyword evidence="3 4" id="KW-0479">Metal-binding</keyword>
<dbReference type="InterPro" id="IPR026590">
    <property type="entry name" value="Ssirtuin_cat_dom"/>
</dbReference>
<feature type="binding site" evidence="3">
    <location>
        <position position="232"/>
    </location>
    <ligand>
        <name>NAD(+)</name>
        <dbReference type="ChEBI" id="CHEBI:57540"/>
    </ligand>
</feature>
<dbReference type="GO" id="GO:0005737">
    <property type="term" value="C:cytoplasm"/>
    <property type="evidence" value="ECO:0007669"/>
    <property type="project" value="UniProtKB-SubCell"/>
</dbReference>
<dbReference type="STRING" id="880072.Desac_1760"/>
<protein>
    <recommendedName>
        <fullName evidence="3">NAD-dependent protein deacylase</fullName>
        <ecNumber evidence="3">2.3.1.286</ecNumber>
    </recommendedName>
    <alternativeName>
        <fullName evidence="3">Regulatory protein SIR2 homolog</fullName>
    </alternativeName>
</protein>
<dbReference type="InterPro" id="IPR003000">
    <property type="entry name" value="Sirtuin"/>
</dbReference>
<dbReference type="HOGENOM" id="CLU_023643_3_1_7"/>
<feature type="binding site" evidence="3 4">
    <location>
        <position position="151"/>
    </location>
    <ligand>
        <name>Zn(2+)</name>
        <dbReference type="ChEBI" id="CHEBI:29105"/>
    </ligand>
</feature>
<evidence type="ECO:0000256" key="1">
    <source>
        <dbReference type="ARBA" id="ARBA00022679"/>
    </source>
</evidence>
<dbReference type="InterPro" id="IPR027546">
    <property type="entry name" value="Sirtuin_class_III"/>
</dbReference>
<dbReference type="InterPro" id="IPR026591">
    <property type="entry name" value="Sirtuin_cat_small_dom_sf"/>
</dbReference>
<dbReference type="Proteomes" id="UP000000483">
    <property type="component" value="Chromosome"/>
</dbReference>
<feature type="active site" description="Proton acceptor" evidence="3 4">
    <location>
        <position position="120"/>
    </location>
</feature>
<evidence type="ECO:0000313" key="6">
    <source>
        <dbReference type="EMBL" id="AEB09600.1"/>
    </source>
</evidence>
<sequence>MTETDIELLKTKLFGSQHAVALTGAGISAESGVPTFRGQDGLWQHYRAVDLATPEAFGRDPRLVWEFYQWRRRLLGPVRPNPAHTTLAELERRLPNFTVITQNIDGLHQMAGSRRIIELHGNIWYLRCTGCGLILEDRRTDLPPLPKCDACGRLLRPHVVWFGEMLDPVVLDQAYAALHTCEMLLVIGTSGLVQPAASMGAVAKHRGALVVEINLEPTPQSDLYDFSWQGKAGELLPQLLQGE</sequence>
<dbReference type="GO" id="GO:0017136">
    <property type="term" value="F:histone deacetylase activity, NAD-dependent"/>
    <property type="evidence" value="ECO:0007669"/>
    <property type="project" value="TreeGrafter"/>
</dbReference>
<evidence type="ECO:0000313" key="7">
    <source>
        <dbReference type="Proteomes" id="UP000000483"/>
    </source>
</evidence>
<dbReference type="GO" id="GO:0036054">
    <property type="term" value="F:protein-malonyllysine demalonylase activity"/>
    <property type="evidence" value="ECO:0007669"/>
    <property type="project" value="InterPro"/>
</dbReference>
<reference evidence="6 7" key="1">
    <citation type="journal article" date="2011" name="Stand. Genomic Sci.">
        <title>Complete genome sequence of the acetate-degrading sulfate reducer Desulfobacca acetoxidans type strain (ASRB2).</title>
        <authorList>
            <person name="Goker M."/>
            <person name="Teshima H."/>
            <person name="Lapidus A."/>
            <person name="Nolan M."/>
            <person name="Lucas S."/>
            <person name="Hammon N."/>
            <person name="Deshpande S."/>
            <person name="Cheng J.F."/>
            <person name="Tapia R."/>
            <person name="Han C."/>
            <person name="Goodwin L."/>
            <person name="Pitluck S."/>
            <person name="Huntemann M."/>
            <person name="Liolios K."/>
            <person name="Ivanova N."/>
            <person name="Pagani I."/>
            <person name="Mavromatis K."/>
            <person name="Ovchinikova G."/>
            <person name="Pati A."/>
            <person name="Chen A."/>
            <person name="Palaniappan K."/>
            <person name="Land M."/>
            <person name="Hauser L."/>
            <person name="Brambilla E.M."/>
            <person name="Rohde M."/>
            <person name="Spring S."/>
            <person name="Detter J.C."/>
            <person name="Woyke T."/>
            <person name="Bristow J."/>
            <person name="Eisen J.A."/>
            <person name="Markowitz V."/>
            <person name="Hugenholtz P."/>
            <person name="Kyrpides N.C."/>
            <person name="Klenk H.P."/>
        </authorList>
    </citation>
    <scope>NUCLEOTIDE SEQUENCE [LARGE SCALE GENOMIC DNA]</scope>
    <source>
        <strain evidence="7">ATCC 700848 / DSM 11109 / ASRB2</strain>
    </source>
</reference>
<dbReference type="RefSeq" id="WP_013706710.1">
    <property type="nucleotide sequence ID" value="NC_015388.1"/>
</dbReference>
<feature type="binding site" evidence="3">
    <location>
        <begin position="214"/>
        <end position="216"/>
    </location>
    <ligand>
        <name>NAD(+)</name>
        <dbReference type="ChEBI" id="CHEBI:57540"/>
    </ligand>
</feature>
<dbReference type="GO" id="GO:0070403">
    <property type="term" value="F:NAD+ binding"/>
    <property type="evidence" value="ECO:0007669"/>
    <property type="project" value="UniProtKB-UniRule"/>
</dbReference>
<dbReference type="AlphaFoldDB" id="F2ND26"/>
<dbReference type="HAMAP" id="MF_01121">
    <property type="entry name" value="Sirtuin_ClassIII"/>
    <property type="match status" value="1"/>
</dbReference>
<dbReference type="PROSITE" id="PS50305">
    <property type="entry name" value="SIRTUIN"/>
    <property type="match status" value="1"/>
</dbReference>
<gene>
    <name evidence="3" type="primary">cobB</name>
    <name evidence="6" type="ordered locus">Desac_1760</name>
</gene>
<comment type="function">
    <text evidence="3">NAD-dependent lysine deacetylase and desuccinylase that specifically removes acetyl and succinyl groups on target proteins. Modulates the activities of several proteins which are inactive in their acylated form.</text>
</comment>
<keyword evidence="2 3" id="KW-0520">NAD</keyword>
<feature type="domain" description="Deacetylase sirtuin-type" evidence="5">
    <location>
        <begin position="1"/>
        <end position="243"/>
    </location>
</feature>
<organism evidence="6 7">
    <name type="scientific">Desulfobacca acetoxidans (strain ATCC 700848 / DSM 11109 / ASRB2)</name>
    <dbReference type="NCBI Taxonomy" id="880072"/>
    <lineage>
        <taxon>Bacteria</taxon>
        <taxon>Pseudomonadati</taxon>
        <taxon>Thermodesulfobacteriota</taxon>
        <taxon>Desulfobaccia</taxon>
        <taxon>Desulfobaccales</taxon>
        <taxon>Desulfobaccaceae</taxon>
        <taxon>Desulfobacca</taxon>
    </lineage>
</organism>
<dbReference type="PANTHER" id="PTHR11085:SF10">
    <property type="entry name" value="NAD-DEPENDENT PROTEIN DEACYLASE SIRTUIN-5, MITOCHONDRIAL-RELATED"/>
    <property type="match status" value="1"/>
</dbReference>
<name>F2ND26_DESAR</name>
<comment type="domain">
    <text evidence="3">2 residues (Tyr-68 and Arg-71) present in a large hydrophobic pocket are probably involved in substrate specificity. They are important for desuccinylation activity, but dispensable for deacetylation activity.</text>
</comment>
<feature type="binding site" evidence="3 4">
    <location>
        <position position="148"/>
    </location>
    <ligand>
        <name>Zn(2+)</name>
        <dbReference type="ChEBI" id="CHEBI:29105"/>
    </ligand>
</feature>
<dbReference type="GO" id="GO:0008270">
    <property type="term" value="F:zinc ion binding"/>
    <property type="evidence" value="ECO:0007669"/>
    <property type="project" value="UniProtKB-UniRule"/>
</dbReference>
<dbReference type="OrthoDB" id="9800582at2"/>
<feature type="binding site" evidence="3">
    <location>
        <position position="68"/>
    </location>
    <ligand>
        <name>substrate</name>
    </ligand>
</feature>
<dbReference type="EMBL" id="CP002629">
    <property type="protein sequence ID" value="AEB09600.1"/>
    <property type="molecule type" value="Genomic_DNA"/>
</dbReference>
<dbReference type="Gene3D" id="3.30.1600.10">
    <property type="entry name" value="SIR2/SIRT2 'Small Domain"/>
    <property type="match status" value="1"/>
</dbReference>
<dbReference type="Gene3D" id="3.40.50.1220">
    <property type="entry name" value="TPP-binding domain"/>
    <property type="match status" value="1"/>
</dbReference>
<dbReference type="InterPro" id="IPR029035">
    <property type="entry name" value="DHS-like_NAD/FAD-binding_dom"/>
</dbReference>
<proteinExistence type="inferred from homology"/>
<feature type="binding site" evidence="3">
    <location>
        <position position="71"/>
    </location>
    <ligand>
        <name>substrate</name>
    </ligand>
</feature>
<evidence type="ECO:0000259" key="5">
    <source>
        <dbReference type="PROSITE" id="PS50305"/>
    </source>
</evidence>
<comment type="similarity">
    <text evidence="3">Belongs to the sirtuin family. Class III subfamily.</text>
</comment>
<dbReference type="GO" id="GO:0036055">
    <property type="term" value="F:protein-succinyllysine desuccinylase activity"/>
    <property type="evidence" value="ECO:0007669"/>
    <property type="project" value="UniProtKB-UniRule"/>
</dbReference>
<evidence type="ECO:0000256" key="3">
    <source>
        <dbReference type="HAMAP-Rule" id="MF_01121"/>
    </source>
</evidence>
<dbReference type="CDD" id="cd01412">
    <property type="entry name" value="SIRT5_Af1_CobB"/>
    <property type="match status" value="1"/>
</dbReference>
<comment type="cofactor">
    <cofactor evidence="3">
        <name>Zn(2+)</name>
        <dbReference type="ChEBI" id="CHEBI:29105"/>
    </cofactor>
    <text evidence="3">Binds 1 zinc ion per subunit.</text>
</comment>
<keyword evidence="1" id="KW-0808">Transferase</keyword>
<keyword evidence="3" id="KW-0963">Cytoplasm</keyword>
<dbReference type="EC" id="2.3.1.286" evidence="3"/>
<comment type="subcellular location">
    <subcellularLocation>
        <location evidence="3">Cytoplasm</location>
    </subcellularLocation>
</comment>
<feature type="binding site" evidence="3 4">
    <location>
        <position position="128"/>
    </location>
    <ligand>
        <name>Zn(2+)</name>
        <dbReference type="ChEBI" id="CHEBI:29105"/>
    </ligand>
</feature>
<comment type="catalytic activity">
    <reaction evidence="3">
        <text>N(6)-acetyl-L-lysyl-[protein] + NAD(+) + H2O = 2''-O-acetyl-ADP-D-ribose + nicotinamide + L-lysyl-[protein]</text>
        <dbReference type="Rhea" id="RHEA:43636"/>
        <dbReference type="Rhea" id="RHEA-COMP:9752"/>
        <dbReference type="Rhea" id="RHEA-COMP:10731"/>
        <dbReference type="ChEBI" id="CHEBI:15377"/>
        <dbReference type="ChEBI" id="CHEBI:17154"/>
        <dbReference type="ChEBI" id="CHEBI:29969"/>
        <dbReference type="ChEBI" id="CHEBI:57540"/>
        <dbReference type="ChEBI" id="CHEBI:61930"/>
        <dbReference type="ChEBI" id="CHEBI:83767"/>
        <dbReference type="EC" id="2.3.1.286"/>
    </reaction>
</comment>
<feature type="binding site" evidence="3">
    <location>
        <begin position="24"/>
        <end position="43"/>
    </location>
    <ligand>
        <name>NAD(+)</name>
        <dbReference type="ChEBI" id="CHEBI:57540"/>
    </ligand>
</feature>
<dbReference type="NCBIfam" id="NF001753">
    <property type="entry name" value="PRK00481.1-3"/>
    <property type="match status" value="1"/>
</dbReference>
<accession>F2ND26</accession>
<keyword evidence="7" id="KW-1185">Reference proteome</keyword>
<evidence type="ECO:0000256" key="4">
    <source>
        <dbReference type="PROSITE-ProRule" id="PRU00236"/>
    </source>
</evidence>
<dbReference type="eggNOG" id="COG0846">
    <property type="taxonomic scope" value="Bacteria"/>
</dbReference>
<keyword evidence="3 4" id="KW-0862">Zinc</keyword>
<evidence type="ECO:0000256" key="2">
    <source>
        <dbReference type="ARBA" id="ARBA00023027"/>
    </source>
</evidence>
<dbReference type="Pfam" id="PF02146">
    <property type="entry name" value="SIR2"/>
    <property type="match status" value="1"/>
</dbReference>
<feature type="binding site" evidence="3 4">
    <location>
        <position position="131"/>
    </location>
    <ligand>
        <name>Zn(2+)</name>
        <dbReference type="ChEBI" id="CHEBI:29105"/>
    </ligand>
</feature>
<feature type="binding site" evidence="3">
    <location>
        <begin position="102"/>
        <end position="105"/>
    </location>
    <ligand>
        <name>NAD(+)</name>
        <dbReference type="ChEBI" id="CHEBI:57540"/>
    </ligand>
</feature>
<dbReference type="KEGG" id="dao:Desac_1760"/>
<dbReference type="PANTHER" id="PTHR11085">
    <property type="entry name" value="NAD-DEPENDENT PROTEIN DEACYLASE SIRTUIN-5, MITOCHONDRIAL-RELATED"/>
    <property type="match status" value="1"/>
</dbReference>